<evidence type="ECO:0000313" key="2">
    <source>
        <dbReference type="Proteomes" id="UP000186040"/>
    </source>
</evidence>
<sequence length="155" mass="16276">MARKVARKKVAEGRFTPAKARNALAVAKVVGPAVLPVVTPFVVQGAAAVRERLERRRARKLGVAVDDLGRFSGRGGALHARIAGVATGLGEVRGKPGAAADDLAFADGAETTLRQLAAAVRAAERMPTTRRKAAHRAVSGELDRIEEQLLKTLGV</sequence>
<dbReference type="Proteomes" id="UP000186040">
    <property type="component" value="Unassembled WGS sequence"/>
</dbReference>
<keyword evidence="2" id="KW-1185">Reference proteome</keyword>
<dbReference type="Pfam" id="PF20079">
    <property type="entry name" value="DUF6474"/>
    <property type="match status" value="1"/>
</dbReference>
<reference evidence="1 2" key="1">
    <citation type="submission" date="2016-10" db="EMBL/GenBank/DDBJ databases">
        <title>The Draft Genome Sequence of Actinokineospora bangkokensis 44EHWT reveals the biosynthetic pathway of antifungal compounds Thailandins with unusual extender unit butylmalonyl-CoA.</title>
        <authorList>
            <person name="Greule A."/>
            <person name="Intra B."/>
            <person name="Flemming S."/>
            <person name="Rommel M.G."/>
            <person name="Panbangred W."/>
            <person name="Bechthold A."/>
        </authorList>
    </citation>
    <scope>NUCLEOTIDE SEQUENCE [LARGE SCALE GENOMIC DNA]</scope>
    <source>
        <strain evidence="1 2">44EHW</strain>
    </source>
</reference>
<gene>
    <name evidence="1" type="ORF">BJP25_00215</name>
</gene>
<name>A0A1Q9LUD5_9PSEU</name>
<comment type="caution">
    <text evidence="1">The sequence shown here is derived from an EMBL/GenBank/DDBJ whole genome shotgun (WGS) entry which is preliminary data.</text>
</comment>
<dbReference type="AlphaFoldDB" id="A0A1Q9LUD5"/>
<dbReference type="STRING" id="1193682.BJP25_00215"/>
<protein>
    <submittedName>
        <fullName evidence="1">Uncharacterized protein</fullName>
    </submittedName>
</protein>
<organism evidence="1 2">
    <name type="scientific">Actinokineospora bangkokensis</name>
    <dbReference type="NCBI Taxonomy" id="1193682"/>
    <lineage>
        <taxon>Bacteria</taxon>
        <taxon>Bacillati</taxon>
        <taxon>Actinomycetota</taxon>
        <taxon>Actinomycetes</taxon>
        <taxon>Pseudonocardiales</taxon>
        <taxon>Pseudonocardiaceae</taxon>
        <taxon>Actinokineospora</taxon>
    </lineage>
</organism>
<dbReference type="InterPro" id="IPR045522">
    <property type="entry name" value="DUF6474"/>
</dbReference>
<dbReference type="EMBL" id="MKQR01000001">
    <property type="protein sequence ID" value="OLR95609.1"/>
    <property type="molecule type" value="Genomic_DNA"/>
</dbReference>
<proteinExistence type="predicted"/>
<accession>A0A1Q9LUD5</accession>
<evidence type="ECO:0000313" key="1">
    <source>
        <dbReference type="EMBL" id="OLR95609.1"/>
    </source>
</evidence>